<dbReference type="AlphaFoldDB" id="A0A1I7H4C2"/>
<feature type="compositionally biased region" description="Basic residues" evidence="1">
    <location>
        <begin position="1"/>
        <end position="15"/>
    </location>
</feature>
<gene>
    <name evidence="2" type="ORF">SAMN04489707_100883</name>
</gene>
<evidence type="ECO:0000313" key="2">
    <source>
        <dbReference type="EMBL" id="SFU55565.1"/>
    </source>
</evidence>
<proteinExistence type="predicted"/>
<feature type="region of interest" description="Disordered" evidence="1">
    <location>
        <begin position="1"/>
        <end position="35"/>
    </location>
</feature>
<name>A0A1I7H4C2_9BURK</name>
<dbReference type="Proteomes" id="UP000183656">
    <property type="component" value="Unassembled WGS sequence"/>
</dbReference>
<protein>
    <submittedName>
        <fullName evidence="2">Uncharacterized protein</fullName>
    </submittedName>
</protein>
<sequence>MKPARPKRGQPRKGRPAALAASPSDAKRQRGGRRGATQGVFHFKLMVVFTPWLAVLSSNQRAVTVLVCV</sequence>
<organism evidence="2 3">
    <name type="scientific">Paenacidovorax caeni</name>
    <dbReference type="NCBI Taxonomy" id="343013"/>
    <lineage>
        <taxon>Bacteria</taxon>
        <taxon>Pseudomonadati</taxon>
        <taxon>Pseudomonadota</taxon>
        <taxon>Betaproteobacteria</taxon>
        <taxon>Burkholderiales</taxon>
        <taxon>Comamonadaceae</taxon>
        <taxon>Paenacidovorax</taxon>
    </lineage>
</organism>
<keyword evidence="3" id="KW-1185">Reference proteome</keyword>
<accession>A0A1I7H4C2</accession>
<dbReference type="EMBL" id="FPBX01000008">
    <property type="protein sequence ID" value="SFU55565.1"/>
    <property type="molecule type" value="Genomic_DNA"/>
</dbReference>
<reference evidence="2 3" key="1">
    <citation type="submission" date="2016-10" db="EMBL/GenBank/DDBJ databases">
        <authorList>
            <person name="de Groot N.N."/>
        </authorList>
    </citation>
    <scope>NUCLEOTIDE SEQUENCE [LARGE SCALE GENOMIC DNA]</scope>
    <source>
        <strain evidence="2 3">R-24608</strain>
    </source>
</reference>
<evidence type="ECO:0000256" key="1">
    <source>
        <dbReference type="SAM" id="MobiDB-lite"/>
    </source>
</evidence>
<dbReference type="STRING" id="343013.SAMN04489707_100883"/>
<evidence type="ECO:0000313" key="3">
    <source>
        <dbReference type="Proteomes" id="UP000183656"/>
    </source>
</evidence>